<accession>A0A2J6Q0H6</accession>
<dbReference type="AlphaFoldDB" id="A0A2J6Q0H6"/>
<dbReference type="GO" id="GO:0000932">
    <property type="term" value="C:P-body"/>
    <property type="evidence" value="ECO:0007669"/>
    <property type="project" value="TreeGrafter"/>
</dbReference>
<dbReference type="OrthoDB" id="2285229at2759"/>
<name>A0A2J6Q0H6_9HELO</name>
<keyword evidence="3" id="KW-1185">Reference proteome</keyword>
<dbReference type="GO" id="GO:0003723">
    <property type="term" value="F:RNA binding"/>
    <property type="evidence" value="ECO:0007669"/>
    <property type="project" value="InterPro"/>
</dbReference>
<evidence type="ECO:0000313" key="2">
    <source>
        <dbReference type="EMBL" id="PMD19783.1"/>
    </source>
</evidence>
<dbReference type="Pfam" id="PF00773">
    <property type="entry name" value="RNB"/>
    <property type="match status" value="1"/>
</dbReference>
<protein>
    <submittedName>
        <fullName evidence="2">RNB-domain-containing protein</fullName>
    </submittedName>
</protein>
<gene>
    <name evidence="2" type="ORF">NA56DRAFT_680162</name>
</gene>
<dbReference type="STRING" id="1745343.A0A2J6Q0H6"/>
<dbReference type="InterPro" id="IPR050180">
    <property type="entry name" value="RNR_Ribonuclease"/>
</dbReference>
<proteinExistence type="predicted"/>
<dbReference type="InterPro" id="IPR001900">
    <property type="entry name" value="RNase_II/R"/>
</dbReference>
<dbReference type="SUPFAM" id="SSF50249">
    <property type="entry name" value="Nucleic acid-binding proteins"/>
    <property type="match status" value="1"/>
</dbReference>
<sequence length="1031" mass="117329">MLWSPQLRRQATQSFVCWRCILKSQPVRTFGNPSQWRSGVKEPSRRYFSRGETSRLEAQSVTEVAPERPLEIPSTGSSLRDRLRKWEIEHAAEYVMAAPPKESTIRKSGVLNNVTRPQAGDFQLEGDEDEYEDGNMLRPIFDRGEMVDVGSKRTFLLPGDLVELLASGSRHAELAIFVRHLDFQAQFYTMSGRWVHRTDKHPQFYVPNFVEAQELEGIKQYLPQEVVPAELEDKLHAFDLVPPRNIGQPLTSKMTAFWAESDAAYQKAAARFDNAHRIVAHPTRFTYATLEEIADKTLSGFIPKTKDGKFSHQVLYALHRSMLRDDIGFHTQQAGTMRAGGEYEINSIGEVNSINYVTGYVRSYREALVKQPELLKNHPLTRFANSARKLIAASRQSREFTPYGTIGPYSGKEQGERSFRYGHPFKPFWTHMNYFIRFLESWACLGSFSKISSYNGIGSTILRAIGAYDDVALDQKTAWTALQELGAIPPWENKAAYDMRLPHTGRRLVRDVYLKTSSPREPHREDPQSFHDWGERPDIIQHLRKDWGDLPVYCIDEASAQEIDDGVSLERTENPEEFWVHIHTADPAAHLDPKGKYAISAEIQTETIYLPERTVPLLRGNFVKDHLSLASGRPCLTFSAKMNLKGEILESIVTPGIIRNVVHMTYETQYEITNPMRESQNLSYTVGSNEFEKGASRDMTESDQLTDENKRDLNMLEKIQKARWKYLAGRGGAFMRPPKSSASPSFGSAPWEKMSLTHSLHYYGDPTIRLYFSETYDASDLGLVACFMLVAAEVAGRWCSARGIPVPYRVTPLNPEKDPAEYFTNVYLPARDESGNPPLHIMMEYTRQIPAVQPSTTPGRHVALGMDVVLRCTSPLRRFGDLLAHYQIEAALLEEHRLGHSLVGNMRDDFLPFSKAHVDALLPRLALREKLIQKGSQRAERAWQLQFLLRAWRFKETELPSPLIMSIRSINPDTRLCGGVIDQLLLGVQLGVPDSMDIEEIKIDDKFEVEIDDIDTFALKVYCTMVKRVES</sequence>
<dbReference type="Proteomes" id="UP000235672">
    <property type="component" value="Unassembled WGS sequence"/>
</dbReference>
<dbReference type="InterPro" id="IPR057912">
    <property type="entry name" value="OB_CYT4_C"/>
</dbReference>
<evidence type="ECO:0000313" key="3">
    <source>
        <dbReference type="Proteomes" id="UP000235672"/>
    </source>
</evidence>
<dbReference type="InterPro" id="IPR056625">
    <property type="entry name" value="SH3_CYT4"/>
</dbReference>
<dbReference type="PANTHER" id="PTHR23355:SF65">
    <property type="entry name" value="EXORIBONUCLEASE CYT-4, PUTATIVE (AFU_ORTHOLOGUE AFUA_7G01550)-RELATED"/>
    <property type="match status" value="1"/>
</dbReference>
<dbReference type="InterPro" id="IPR012340">
    <property type="entry name" value="NA-bd_OB-fold"/>
</dbReference>
<dbReference type="GO" id="GO:0000175">
    <property type="term" value="F:3'-5'-RNA exonuclease activity"/>
    <property type="evidence" value="ECO:0007669"/>
    <property type="project" value="TreeGrafter"/>
</dbReference>
<dbReference type="Pfam" id="PF23216">
    <property type="entry name" value="WHD_CYT4"/>
    <property type="match status" value="1"/>
</dbReference>
<dbReference type="EMBL" id="KZ613488">
    <property type="protein sequence ID" value="PMD19783.1"/>
    <property type="molecule type" value="Genomic_DNA"/>
</dbReference>
<dbReference type="SMART" id="SM00955">
    <property type="entry name" value="RNB"/>
    <property type="match status" value="1"/>
</dbReference>
<dbReference type="Pfam" id="PF25522">
    <property type="entry name" value="OB_cyt-4"/>
    <property type="match status" value="1"/>
</dbReference>
<dbReference type="GO" id="GO:0006402">
    <property type="term" value="P:mRNA catabolic process"/>
    <property type="evidence" value="ECO:0007669"/>
    <property type="project" value="TreeGrafter"/>
</dbReference>
<dbReference type="InterPro" id="IPR056624">
    <property type="entry name" value="WH_CYT4"/>
</dbReference>
<dbReference type="Pfam" id="PF23214">
    <property type="entry name" value="SH3_CYT4"/>
    <property type="match status" value="1"/>
</dbReference>
<dbReference type="PANTHER" id="PTHR23355">
    <property type="entry name" value="RIBONUCLEASE"/>
    <property type="match status" value="1"/>
</dbReference>
<reference evidence="2 3" key="1">
    <citation type="submission" date="2016-05" db="EMBL/GenBank/DDBJ databases">
        <title>A degradative enzymes factory behind the ericoid mycorrhizal symbiosis.</title>
        <authorList>
            <consortium name="DOE Joint Genome Institute"/>
            <person name="Martino E."/>
            <person name="Morin E."/>
            <person name="Grelet G."/>
            <person name="Kuo A."/>
            <person name="Kohler A."/>
            <person name="Daghino S."/>
            <person name="Barry K."/>
            <person name="Choi C."/>
            <person name="Cichocki N."/>
            <person name="Clum A."/>
            <person name="Copeland A."/>
            <person name="Hainaut M."/>
            <person name="Haridas S."/>
            <person name="Labutti K."/>
            <person name="Lindquist E."/>
            <person name="Lipzen A."/>
            <person name="Khouja H.-R."/>
            <person name="Murat C."/>
            <person name="Ohm R."/>
            <person name="Olson A."/>
            <person name="Spatafora J."/>
            <person name="Veneault-Fourrey C."/>
            <person name="Henrissat B."/>
            <person name="Grigoriev I."/>
            <person name="Martin F."/>
            <person name="Perotto S."/>
        </authorList>
    </citation>
    <scope>NUCLEOTIDE SEQUENCE [LARGE SCALE GENOMIC DNA]</scope>
    <source>
        <strain evidence="2 3">UAMH 7357</strain>
    </source>
</reference>
<evidence type="ECO:0000259" key="1">
    <source>
        <dbReference type="SMART" id="SM00955"/>
    </source>
</evidence>
<feature type="domain" description="RNB" evidence="1">
    <location>
        <begin position="544"/>
        <end position="894"/>
    </location>
</feature>
<organism evidence="2 3">
    <name type="scientific">Hyaloscypha hepaticicola</name>
    <dbReference type="NCBI Taxonomy" id="2082293"/>
    <lineage>
        <taxon>Eukaryota</taxon>
        <taxon>Fungi</taxon>
        <taxon>Dikarya</taxon>
        <taxon>Ascomycota</taxon>
        <taxon>Pezizomycotina</taxon>
        <taxon>Leotiomycetes</taxon>
        <taxon>Helotiales</taxon>
        <taxon>Hyaloscyphaceae</taxon>
        <taxon>Hyaloscypha</taxon>
    </lineage>
</organism>